<feature type="domain" description="Bacterial transcriptional activator" evidence="7">
    <location>
        <begin position="96"/>
        <end position="237"/>
    </location>
</feature>
<dbReference type="SMART" id="SM01043">
    <property type="entry name" value="BTAD"/>
    <property type="match status" value="1"/>
</dbReference>
<dbReference type="PRINTS" id="PR00364">
    <property type="entry name" value="DISEASERSIST"/>
</dbReference>
<dbReference type="Gene3D" id="1.10.8.430">
    <property type="entry name" value="Helical domain of apoptotic protease-activating factors"/>
    <property type="match status" value="1"/>
</dbReference>
<dbReference type="SUPFAM" id="SSF46894">
    <property type="entry name" value="C-terminal effector domain of the bipartite response regulators"/>
    <property type="match status" value="1"/>
</dbReference>
<dbReference type="InterPro" id="IPR027417">
    <property type="entry name" value="P-loop_NTPase"/>
</dbReference>
<dbReference type="SUPFAM" id="SSF52540">
    <property type="entry name" value="P-loop containing nucleoside triphosphate hydrolases"/>
    <property type="match status" value="1"/>
</dbReference>
<evidence type="ECO:0000256" key="2">
    <source>
        <dbReference type="ARBA" id="ARBA00023012"/>
    </source>
</evidence>
<evidence type="ECO:0000259" key="6">
    <source>
        <dbReference type="SMART" id="SM00862"/>
    </source>
</evidence>
<keyword evidence="3" id="KW-0805">Transcription regulation</keyword>
<dbReference type="Pfam" id="PF03704">
    <property type="entry name" value="BTAD"/>
    <property type="match status" value="1"/>
</dbReference>
<dbReference type="InterPro" id="IPR051677">
    <property type="entry name" value="AfsR-DnrI-RedD_regulator"/>
</dbReference>
<evidence type="ECO:0000259" key="7">
    <source>
        <dbReference type="SMART" id="SM01043"/>
    </source>
</evidence>
<dbReference type="InterPro" id="IPR042197">
    <property type="entry name" value="Apaf_helical"/>
</dbReference>
<dbReference type="InterPro" id="IPR001867">
    <property type="entry name" value="OmpR/PhoB-type_DNA-bd"/>
</dbReference>
<dbReference type="PANTHER" id="PTHR35807">
    <property type="entry name" value="TRANSCRIPTIONAL REGULATOR REDD-RELATED"/>
    <property type="match status" value="1"/>
</dbReference>
<feature type="domain" description="OmpR/PhoB-type" evidence="6">
    <location>
        <begin position="16"/>
        <end position="89"/>
    </location>
</feature>
<sequence length="916" mass="98705">MNILLLGPVELRAHDGSSVHIGGARRRAVLATLAMDVNRVVPVGRLLDTVWDQAPPPTAKTVLQGHVAGLRGIFDDSIRLVTREPGYMLQADPEQIDVHRQQGLLARAQAQDDRAAVQLLRQALGQWRGPALSDCGSTALREGSAQRFESTRLQALEQLAERLLRIGQGPLAGAELAEALAAHPLRESLARLTMLCLQQEGRQAEALAAYHQVRLRLAEELGVDPGAELQAAFAQVLAPAPAPAAPAAQVVDEQSGPVGAPAQLPREAGGFIGREAELAWLGEHAGPDGDGVLLVTGPAGVGKTALVLRWAHRHATTFPDGRIGVNLRGFDETEPLRPEEALASLLRALGVAESAIPGGLEDAVAQYRTALAGRRVLIVLENARSAEQVLPLLPAEPGCVALVTSRHRLCELVAQEGAVVLPLDALSAEEAFDVLARVAGRQRLTAEPEAARQVVELCERLPLALRIAGSRLATRPHWSVAALAGELADERSRLAALSTQGPLSVEAALELTCRALPEPAAELFRLLGTHPGQQIDPCAAAALVGTDRRAVRGSLDVLDSAHLVQETAPGRYARHDLVRLYARHAAESLPAADRQQALTRLLDYYLAATAAAVATTRPEARYHHPPQPPTGGVPPFAKAADAAAWFRGEEPVIRDLAGLAHGRQLHAHGCRLAENAGFLYNDAGRFREWEQVIARALAAADSAGIAEQWPHLYSNHSLSLGWQGRTAEALRQSERAFQLADPASRPVLRHRYRSMMASFMDRREAMPLLETTVAEAREAGDGRLLSQALNNLADGWRELGRPQASLAPIEESLRLLDGQRADPFLVISTKTYAQVLHGLGRTGEAVEQIRRMLAIGREQGNVHVEFDVAHFMGQVLHDQGRTAEARQQWEQALEIATEQGRLTRQVKQLKARLAAG</sequence>
<comment type="similarity">
    <text evidence="1">Belongs to the AfsR/DnrI/RedD regulatory family.</text>
</comment>
<dbReference type="Gene3D" id="3.40.50.300">
    <property type="entry name" value="P-loop containing nucleotide triphosphate hydrolases"/>
    <property type="match status" value="1"/>
</dbReference>
<dbReference type="PANTHER" id="PTHR35807:SF1">
    <property type="entry name" value="TRANSCRIPTIONAL REGULATOR REDD"/>
    <property type="match status" value="1"/>
</dbReference>
<proteinExistence type="inferred from homology"/>
<dbReference type="InterPro" id="IPR016032">
    <property type="entry name" value="Sig_transdc_resp-reg_C-effctor"/>
</dbReference>
<name>A0ABP5L8M5_9ACTN</name>
<keyword evidence="4" id="KW-0238">DNA-binding</keyword>
<dbReference type="Proteomes" id="UP001422759">
    <property type="component" value="Unassembled WGS sequence"/>
</dbReference>
<dbReference type="CDD" id="cd15831">
    <property type="entry name" value="BTAD"/>
    <property type="match status" value="1"/>
</dbReference>
<dbReference type="EMBL" id="BAAANT010000014">
    <property type="protein sequence ID" value="GAA2143440.1"/>
    <property type="molecule type" value="Genomic_DNA"/>
</dbReference>
<evidence type="ECO:0000256" key="1">
    <source>
        <dbReference type="ARBA" id="ARBA00005820"/>
    </source>
</evidence>
<reference evidence="9" key="1">
    <citation type="journal article" date="2019" name="Int. J. Syst. Evol. Microbiol.">
        <title>The Global Catalogue of Microorganisms (GCM) 10K type strain sequencing project: providing services to taxonomists for standard genome sequencing and annotation.</title>
        <authorList>
            <consortium name="The Broad Institute Genomics Platform"/>
            <consortium name="The Broad Institute Genome Sequencing Center for Infectious Disease"/>
            <person name="Wu L."/>
            <person name="Ma J."/>
        </authorList>
    </citation>
    <scope>NUCLEOTIDE SEQUENCE [LARGE SCALE GENOMIC DNA]</scope>
    <source>
        <strain evidence="9">JCM 14560</strain>
    </source>
</reference>
<dbReference type="Gene3D" id="1.25.40.10">
    <property type="entry name" value="Tetratricopeptide repeat domain"/>
    <property type="match status" value="2"/>
</dbReference>
<dbReference type="SMART" id="SM00862">
    <property type="entry name" value="Trans_reg_C"/>
    <property type="match status" value="1"/>
</dbReference>
<comment type="caution">
    <text evidence="8">The sequence shown here is derived from an EMBL/GenBank/DDBJ whole genome shotgun (WGS) entry which is preliminary data.</text>
</comment>
<dbReference type="InterPro" id="IPR005158">
    <property type="entry name" value="BTAD"/>
</dbReference>
<gene>
    <name evidence="8" type="ORF">GCM10009760_29820</name>
</gene>
<organism evidence="8 9">
    <name type="scientific">Kitasatospora kazusensis</name>
    <dbReference type="NCBI Taxonomy" id="407974"/>
    <lineage>
        <taxon>Bacteria</taxon>
        <taxon>Bacillati</taxon>
        <taxon>Actinomycetota</taxon>
        <taxon>Actinomycetes</taxon>
        <taxon>Kitasatosporales</taxon>
        <taxon>Streptomycetaceae</taxon>
        <taxon>Kitasatospora</taxon>
    </lineage>
</organism>
<evidence type="ECO:0000313" key="8">
    <source>
        <dbReference type="EMBL" id="GAA2143440.1"/>
    </source>
</evidence>
<evidence type="ECO:0000256" key="5">
    <source>
        <dbReference type="ARBA" id="ARBA00023163"/>
    </source>
</evidence>
<protein>
    <submittedName>
        <fullName evidence="8">BTAD domain-containing putative transcriptional regulator</fullName>
    </submittedName>
</protein>
<keyword evidence="2" id="KW-0902">Two-component regulatory system</keyword>
<dbReference type="InterPro" id="IPR036388">
    <property type="entry name" value="WH-like_DNA-bd_sf"/>
</dbReference>
<keyword evidence="5" id="KW-0804">Transcription</keyword>
<dbReference type="SUPFAM" id="SSF48452">
    <property type="entry name" value="TPR-like"/>
    <property type="match status" value="2"/>
</dbReference>
<keyword evidence="9" id="KW-1185">Reference proteome</keyword>
<accession>A0ABP5L8M5</accession>
<dbReference type="InterPro" id="IPR011990">
    <property type="entry name" value="TPR-like_helical_dom_sf"/>
</dbReference>
<dbReference type="RefSeq" id="WP_344464942.1">
    <property type="nucleotide sequence ID" value="NZ_BAAANT010000014.1"/>
</dbReference>
<evidence type="ECO:0000256" key="3">
    <source>
        <dbReference type="ARBA" id="ARBA00023015"/>
    </source>
</evidence>
<dbReference type="Gene3D" id="1.10.10.10">
    <property type="entry name" value="Winged helix-like DNA-binding domain superfamily/Winged helix DNA-binding domain"/>
    <property type="match status" value="1"/>
</dbReference>
<evidence type="ECO:0000313" key="9">
    <source>
        <dbReference type="Proteomes" id="UP001422759"/>
    </source>
</evidence>
<evidence type="ECO:0000256" key="4">
    <source>
        <dbReference type="ARBA" id="ARBA00023125"/>
    </source>
</evidence>